<dbReference type="AlphaFoldDB" id="A0A6A6WD10"/>
<sequence>MRYESRPDRAYRPSTSFSRGSGASSRGIFNVSQNRWRRATEERPPSPPLGPLLETVTRDELISEISMGEYEVADAYITNVEYLASYNWTTQEEVLIIPGCPPAWTPIQEARKLAPDSGKYLRDRNAAQSPVHPLEPAVRALFEENEDFRGQDIDLFACSSTFGGLLRFVLGVDKSVRFFVQTLGNTAFFIRRENSPTELISNVKGYGHAFPEAYTTWSKDVRGSTSHQRLLRYRFAGLNVVLRFEADGYLPSKVEQAHMTTSAASEAPNELESSLNGFRIDSSDIEPSVGSRTWTIKHAGSRVPQSAIFDLKTRSVRSPFQNVFEEERPRFWAAQISNLILARHEQGVFNEIEIMETGEEVRKWERENQDSLRQLGSLIRMILAISASRTNEKLEVYRKDDGSLELREQLGDDHEVLSAGLKEKWLSDPQDTPPLPGTTLKQSGKSTFENMAPGSGQENTKTLGDGDLDGSSDEDSNADFTNCSEVCGYCGRC</sequence>
<dbReference type="OrthoDB" id="5393654at2759"/>
<accession>A0A6A6WD10</accession>
<evidence type="ECO:0000256" key="1">
    <source>
        <dbReference type="SAM" id="MobiDB-lite"/>
    </source>
</evidence>
<dbReference type="PANTHER" id="PTHR35179:SF2">
    <property type="entry name" value="START DOMAIN-CONTAINING PROTEIN"/>
    <property type="match status" value="1"/>
</dbReference>
<dbReference type="Proteomes" id="UP000799437">
    <property type="component" value="Unassembled WGS sequence"/>
</dbReference>
<dbReference type="RefSeq" id="XP_033602301.1">
    <property type="nucleotide sequence ID" value="XM_033740695.1"/>
</dbReference>
<feature type="region of interest" description="Disordered" evidence="1">
    <location>
        <begin position="1"/>
        <end position="51"/>
    </location>
</feature>
<evidence type="ECO:0000313" key="3">
    <source>
        <dbReference type="Proteomes" id="UP000799437"/>
    </source>
</evidence>
<feature type="compositionally biased region" description="Basic and acidic residues" evidence="1">
    <location>
        <begin position="1"/>
        <end position="11"/>
    </location>
</feature>
<evidence type="ECO:0008006" key="4">
    <source>
        <dbReference type="Google" id="ProtNLM"/>
    </source>
</evidence>
<proteinExistence type="predicted"/>
<feature type="compositionally biased region" description="Polar residues" evidence="1">
    <location>
        <begin position="439"/>
        <end position="449"/>
    </location>
</feature>
<feature type="compositionally biased region" description="Low complexity" evidence="1">
    <location>
        <begin position="14"/>
        <end position="27"/>
    </location>
</feature>
<dbReference type="GeneID" id="54481749"/>
<keyword evidence="3" id="KW-1185">Reference proteome</keyword>
<organism evidence="2 3">
    <name type="scientific">Pseudovirgaria hyperparasitica</name>
    <dbReference type="NCBI Taxonomy" id="470096"/>
    <lineage>
        <taxon>Eukaryota</taxon>
        <taxon>Fungi</taxon>
        <taxon>Dikarya</taxon>
        <taxon>Ascomycota</taxon>
        <taxon>Pezizomycotina</taxon>
        <taxon>Dothideomycetes</taxon>
        <taxon>Dothideomycetes incertae sedis</taxon>
        <taxon>Acrospermales</taxon>
        <taxon>Acrospermaceae</taxon>
        <taxon>Pseudovirgaria</taxon>
    </lineage>
</organism>
<gene>
    <name evidence="2" type="ORF">EJ05DRAFT_312068</name>
</gene>
<name>A0A6A6WD10_9PEZI</name>
<feature type="compositionally biased region" description="Acidic residues" evidence="1">
    <location>
        <begin position="466"/>
        <end position="477"/>
    </location>
</feature>
<evidence type="ECO:0000313" key="2">
    <source>
        <dbReference type="EMBL" id="KAF2759850.1"/>
    </source>
</evidence>
<dbReference type="PANTHER" id="PTHR35179">
    <property type="entry name" value="PROTEIN CBG02620"/>
    <property type="match status" value="1"/>
</dbReference>
<feature type="region of interest" description="Disordered" evidence="1">
    <location>
        <begin position="425"/>
        <end position="479"/>
    </location>
</feature>
<reference evidence="2" key="1">
    <citation type="journal article" date="2020" name="Stud. Mycol.">
        <title>101 Dothideomycetes genomes: a test case for predicting lifestyles and emergence of pathogens.</title>
        <authorList>
            <person name="Haridas S."/>
            <person name="Albert R."/>
            <person name="Binder M."/>
            <person name="Bloem J."/>
            <person name="Labutti K."/>
            <person name="Salamov A."/>
            <person name="Andreopoulos B."/>
            <person name="Baker S."/>
            <person name="Barry K."/>
            <person name="Bills G."/>
            <person name="Bluhm B."/>
            <person name="Cannon C."/>
            <person name="Castanera R."/>
            <person name="Culley D."/>
            <person name="Daum C."/>
            <person name="Ezra D."/>
            <person name="Gonzalez J."/>
            <person name="Henrissat B."/>
            <person name="Kuo A."/>
            <person name="Liang C."/>
            <person name="Lipzen A."/>
            <person name="Lutzoni F."/>
            <person name="Magnuson J."/>
            <person name="Mondo S."/>
            <person name="Nolan M."/>
            <person name="Ohm R."/>
            <person name="Pangilinan J."/>
            <person name="Park H.-J."/>
            <person name="Ramirez L."/>
            <person name="Alfaro M."/>
            <person name="Sun H."/>
            <person name="Tritt A."/>
            <person name="Yoshinaga Y."/>
            <person name="Zwiers L.-H."/>
            <person name="Turgeon B."/>
            <person name="Goodwin S."/>
            <person name="Spatafora J."/>
            <person name="Crous P."/>
            <person name="Grigoriev I."/>
        </authorList>
    </citation>
    <scope>NUCLEOTIDE SEQUENCE</scope>
    <source>
        <strain evidence="2">CBS 121739</strain>
    </source>
</reference>
<protein>
    <recommendedName>
        <fullName evidence="4">Geranylgeranyl pyrophosphate synthetase</fullName>
    </recommendedName>
</protein>
<dbReference type="EMBL" id="ML996569">
    <property type="protein sequence ID" value="KAF2759850.1"/>
    <property type="molecule type" value="Genomic_DNA"/>
</dbReference>